<dbReference type="Proteomes" id="UP000199060">
    <property type="component" value="Unassembled WGS sequence"/>
</dbReference>
<keyword evidence="2" id="KW-1185">Reference proteome</keyword>
<evidence type="ECO:0000313" key="1">
    <source>
        <dbReference type="EMBL" id="SDD21934.1"/>
    </source>
</evidence>
<dbReference type="OrthoDB" id="826330at2"/>
<sequence>MVRSVIKICLSFVFLLILQNESFGQRKAELTEEQYKVLESTYRKAKEKTIYVYYHTIPFESWMQSLWNEDNYSDIGVGFCSFKESDIKLALSELKNQVFDLEEKEINREKLSVKIKTSKRKKRSKASFLSEPISIGDYSFVFSRSLDQKSVHVLKKDTLGKWNYECGVPLEFELY</sequence>
<gene>
    <name evidence="1" type="ORF">SAMN04488104_101965</name>
</gene>
<dbReference type="AlphaFoldDB" id="A0A1G6SZ85"/>
<evidence type="ECO:0000313" key="2">
    <source>
        <dbReference type="Proteomes" id="UP000199060"/>
    </source>
</evidence>
<protein>
    <submittedName>
        <fullName evidence="1">Uncharacterized protein</fullName>
    </submittedName>
</protein>
<name>A0A1G6SZ85_9BACT</name>
<dbReference type="RefSeq" id="WP_139162715.1">
    <property type="nucleotide sequence ID" value="NZ_FNAC01000019.1"/>
</dbReference>
<reference evidence="2" key="1">
    <citation type="submission" date="2016-10" db="EMBL/GenBank/DDBJ databases">
        <authorList>
            <person name="Varghese N."/>
            <person name="Submissions S."/>
        </authorList>
    </citation>
    <scope>NUCLEOTIDE SEQUENCE [LARGE SCALE GENOMIC DNA]</scope>
    <source>
        <strain evidence="2">DSM 23095</strain>
    </source>
</reference>
<organism evidence="1 2">
    <name type="scientific">Algoriphagus faecimaris</name>
    <dbReference type="NCBI Taxonomy" id="686796"/>
    <lineage>
        <taxon>Bacteria</taxon>
        <taxon>Pseudomonadati</taxon>
        <taxon>Bacteroidota</taxon>
        <taxon>Cytophagia</taxon>
        <taxon>Cytophagales</taxon>
        <taxon>Cyclobacteriaceae</taxon>
        <taxon>Algoriphagus</taxon>
    </lineage>
</organism>
<dbReference type="STRING" id="686796.SAMN04488104_101965"/>
<dbReference type="EMBL" id="FNAC01000019">
    <property type="protein sequence ID" value="SDD21934.1"/>
    <property type="molecule type" value="Genomic_DNA"/>
</dbReference>
<proteinExistence type="predicted"/>
<accession>A0A1G6SZ85</accession>